<accession>A0A0E9WGG6</accession>
<evidence type="ECO:0000313" key="1">
    <source>
        <dbReference type="EMBL" id="JAH89479.1"/>
    </source>
</evidence>
<reference evidence="1" key="2">
    <citation type="journal article" date="2015" name="Fish Shellfish Immunol.">
        <title>Early steps in the European eel (Anguilla anguilla)-Vibrio vulnificus interaction in the gills: Role of the RtxA13 toxin.</title>
        <authorList>
            <person name="Callol A."/>
            <person name="Pajuelo D."/>
            <person name="Ebbesson L."/>
            <person name="Teles M."/>
            <person name="MacKenzie S."/>
            <person name="Amaro C."/>
        </authorList>
    </citation>
    <scope>NUCLEOTIDE SEQUENCE</scope>
</reference>
<dbReference type="AlphaFoldDB" id="A0A0E9WGG6"/>
<organism evidence="1">
    <name type="scientific">Anguilla anguilla</name>
    <name type="common">European freshwater eel</name>
    <name type="synonym">Muraena anguilla</name>
    <dbReference type="NCBI Taxonomy" id="7936"/>
    <lineage>
        <taxon>Eukaryota</taxon>
        <taxon>Metazoa</taxon>
        <taxon>Chordata</taxon>
        <taxon>Craniata</taxon>
        <taxon>Vertebrata</taxon>
        <taxon>Euteleostomi</taxon>
        <taxon>Actinopterygii</taxon>
        <taxon>Neopterygii</taxon>
        <taxon>Teleostei</taxon>
        <taxon>Anguilliformes</taxon>
        <taxon>Anguillidae</taxon>
        <taxon>Anguilla</taxon>
    </lineage>
</organism>
<reference evidence="1" key="1">
    <citation type="submission" date="2014-11" db="EMBL/GenBank/DDBJ databases">
        <authorList>
            <person name="Amaro Gonzalez C."/>
        </authorList>
    </citation>
    <scope>NUCLEOTIDE SEQUENCE</scope>
</reference>
<proteinExistence type="predicted"/>
<protein>
    <submittedName>
        <fullName evidence="1">Uncharacterized protein</fullName>
    </submittedName>
</protein>
<sequence>MMRIPAHIQDKMGEASLLWKRLMTDLSLFCNSRFTPVECVHHTIHNTQAKSLVFLVAFELLWSSS</sequence>
<dbReference type="EMBL" id="GBXM01019098">
    <property type="protein sequence ID" value="JAH89479.1"/>
    <property type="molecule type" value="Transcribed_RNA"/>
</dbReference>
<name>A0A0E9WGG6_ANGAN</name>